<sequence>MATSIARRATGGRRYTPSLLNFLPILDFLVWFWSMMINIEACIQRLGRHCSLIHSRKARFQGSPISGFCMLLQ</sequence>
<keyword evidence="1" id="KW-0812">Transmembrane</keyword>
<name>A0A059AWI9_EUCGR</name>
<gene>
    <name evidence="2" type="ORF">EUGRSUZ_H00935</name>
</gene>
<organism evidence="2">
    <name type="scientific">Eucalyptus grandis</name>
    <name type="common">Flooded gum</name>
    <dbReference type="NCBI Taxonomy" id="71139"/>
    <lineage>
        <taxon>Eukaryota</taxon>
        <taxon>Viridiplantae</taxon>
        <taxon>Streptophyta</taxon>
        <taxon>Embryophyta</taxon>
        <taxon>Tracheophyta</taxon>
        <taxon>Spermatophyta</taxon>
        <taxon>Magnoliopsida</taxon>
        <taxon>eudicotyledons</taxon>
        <taxon>Gunneridae</taxon>
        <taxon>Pentapetalae</taxon>
        <taxon>rosids</taxon>
        <taxon>malvids</taxon>
        <taxon>Myrtales</taxon>
        <taxon>Myrtaceae</taxon>
        <taxon>Myrtoideae</taxon>
        <taxon>Eucalypteae</taxon>
        <taxon>Eucalyptus</taxon>
    </lineage>
</organism>
<reference evidence="2" key="1">
    <citation type="submission" date="2013-07" db="EMBL/GenBank/DDBJ databases">
        <title>The genome of Eucalyptus grandis.</title>
        <authorList>
            <person name="Schmutz J."/>
            <person name="Hayes R."/>
            <person name="Myburg A."/>
            <person name="Tuskan G."/>
            <person name="Grattapaglia D."/>
            <person name="Rokhsar D.S."/>
        </authorList>
    </citation>
    <scope>NUCLEOTIDE SEQUENCE</scope>
    <source>
        <tissue evidence="2">Leaf extractions</tissue>
    </source>
</reference>
<feature type="transmembrane region" description="Helical" evidence="1">
    <location>
        <begin position="20"/>
        <end position="39"/>
    </location>
</feature>
<accession>A0A059AWI9</accession>
<dbReference type="EMBL" id="KK198760">
    <property type="protein sequence ID" value="KCW58233.1"/>
    <property type="molecule type" value="Genomic_DNA"/>
</dbReference>
<protein>
    <submittedName>
        <fullName evidence="2">Uncharacterized protein</fullName>
    </submittedName>
</protein>
<evidence type="ECO:0000313" key="2">
    <source>
        <dbReference type="EMBL" id="KCW58233.1"/>
    </source>
</evidence>
<dbReference type="Gramene" id="KCW58233">
    <property type="protein sequence ID" value="KCW58233"/>
    <property type="gene ID" value="EUGRSUZ_H00935"/>
</dbReference>
<dbReference type="InParanoid" id="A0A059AWI9"/>
<keyword evidence="1" id="KW-1133">Transmembrane helix</keyword>
<keyword evidence="1" id="KW-0472">Membrane</keyword>
<proteinExistence type="predicted"/>
<dbReference type="AlphaFoldDB" id="A0A059AWI9"/>
<evidence type="ECO:0000256" key="1">
    <source>
        <dbReference type="SAM" id="Phobius"/>
    </source>
</evidence>